<sequence>MRKINRLEFSLMTGEVQKKRRNSSHKKQSFPRFHVGGPSLFIAISGRTNETENIYLVPDRHLLCQNEMWFRTFTRSISLLVFVLILGLS</sequence>
<proteinExistence type="predicted"/>
<accession>A0AAV4VCL1</accession>
<organism evidence="1 2">
    <name type="scientific">Caerostris darwini</name>
    <dbReference type="NCBI Taxonomy" id="1538125"/>
    <lineage>
        <taxon>Eukaryota</taxon>
        <taxon>Metazoa</taxon>
        <taxon>Ecdysozoa</taxon>
        <taxon>Arthropoda</taxon>
        <taxon>Chelicerata</taxon>
        <taxon>Arachnida</taxon>
        <taxon>Araneae</taxon>
        <taxon>Araneomorphae</taxon>
        <taxon>Entelegynae</taxon>
        <taxon>Araneoidea</taxon>
        <taxon>Araneidae</taxon>
        <taxon>Caerostris</taxon>
    </lineage>
</organism>
<protein>
    <submittedName>
        <fullName evidence="1">Uncharacterized protein</fullName>
    </submittedName>
</protein>
<dbReference type="AlphaFoldDB" id="A0AAV4VCL1"/>
<reference evidence="1 2" key="1">
    <citation type="submission" date="2021-06" db="EMBL/GenBank/DDBJ databases">
        <title>Caerostris darwini draft genome.</title>
        <authorList>
            <person name="Kono N."/>
            <person name="Arakawa K."/>
        </authorList>
    </citation>
    <scope>NUCLEOTIDE SEQUENCE [LARGE SCALE GENOMIC DNA]</scope>
</reference>
<dbReference type="EMBL" id="BPLQ01012712">
    <property type="protein sequence ID" value="GIY67245.1"/>
    <property type="molecule type" value="Genomic_DNA"/>
</dbReference>
<gene>
    <name evidence="1" type="ORF">CDAR_119111</name>
</gene>
<name>A0AAV4VCL1_9ARAC</name>
<dbReference type="Proteomes" id="UP001054837">
    <property type="component" value="Unassembled WGS sequence"/>
</dbReference>
<evidence type="ECO:0000313" key="1">
    <source>
        <dbReference type="EMBL" id="GIY67245.1"/>
    </source>
</evidence>
<evidence type="ECO:0000313" key="2">
    <source>
        <dbReference type="Proteomes" id="UP001054837"/>
    </source>
</evidence>
<keyword evidence="2" id="KW-1185">Reference proteome</keyword>
<comment type="caution">
    <text evidence="1">The sequence shown here is derived from an EMBL/GenBank/DDBJ whole genome shotgun (WGS) entry which is preliminary data.</text>
</comment>